<dbReference type="OrthoDB" id="9804380at2"/>
<reference evidence="1 2" key="1">
    <citation type="submission" date="2018-07" db="EMBL/GenBank/DDBJ databases">
        <title>Genomic Encyclopedia of Type Strains, Phase IV (KMG-IV): sequencing the most valuable type-strain genomes for metagenomic binning, comparative biology and taxonomic classification.</title>
        <authorList>
            <person name="Goeker M."/>
        </authorList>
    </citation>
    <scope>NUCLEOTIDE SEQUENCE [LARGE SCALE GENOMIC DNA]</scope>
    <source>
        <strain evidence="1 2">DSM 27016</strain>
    </source>
</reference>
<dbReference type="AlphaFoldDB" id="A0A369AHR3"/>
<dbReference type="EMBL" id="QPJT01000041">
    <property type="protein sequence ID" value="RCX08663.1"/>
    <property type="molecule type" value="Genomic_DNA"/>
</dbReference>
<accession>A0A369AHR3</accession>
<comment type="caution">
    <text evidence="1">The sequence shown here is derived from an EMBL/GenBank/DDBJ whole genome shotgun (WGS) entry which is preliminary data.</text>
</comment>
<organism evidence="1 2">
    <name type="scientific">Anaerobacterium chartisolvens</name>
    <dbReference type="NCBI Taxonomy" id="1297424"/>
    <lineage>
        <taxon>Bacteria</taxon>
        <taxon>Bacillati</taxon>
        <taxon>Bacillota</taxon>
        <taxon>Clostridia</taxon>
        <taxon>Eubacteriales</taxon>
        <taxon>Oscillospiraceae</taxon>
        <taxon>Anaerobacterium</taxon>
    </lineage>
</organism>
<proteinExistence type="predicted"/>
<dbReference type="RefSeq" id="WP_114300131.1">
    <property type="nucleotide sequence ID" value="NZ_QPJT01000041.1"/>
</dbReference>
<protein>
    <submittedName>
        <fullName evidence="1">Uncharacterized protein</fullName>
    </submittedName>
</protein>
<dbReference type="Proteomes" id="UP000253034">
    <property type="component" value="Unassembled WGS sequence"/>
</dbReference>
<evidence type="ECO:0000313" key="1">
    <source>
        <dbReference type="EMBL" id="RCX08663.1"/>
    </source>
</evidence>
<evidence type="ECO:0000313" key="2">
    <source>
        <dbReference type="Proteomes" id="UP000253034"/>
    </source>
</evidence>
<keyword evidence="2" id="KW-1185">Reference proteome</keyword>
<name>A0A369AHR3_9FIRM</name>
<sequence>MLANKIKLGRDRLGINDVHVKTFLITGFPEKAIPGMLYFITHGEHTGPEIIINYSLHFKPSKLKFDFKMKSKLRRLQRNINTRQSGDIAETARSEEVKALDALLYLRGIQSGRYADVWLTVAISSDSAAAFKSSIDEFKSQMEFRDYIINELELADLMVVAKKGKNKCSQ</sequence>
<gene>
    <name evidence="1" type="ORF">DFR58_1416</name>
</gene>